<dbReference type="Gene3D" id="3.90.550.10">
    <property type="entry name" value="Spore Coat Polysaccharide Biosynthesis Protein SpsA, Chain A"/>
    <property type="match status" value="1"/>
</dbReference>
<dbReference type="AlphaFoldDB" id="A0A1H4FNF3"/>
<keyword evidence="2" id="KW-1185">Reference proteome</keyword>
<dbReference type="STRING" id="425514.SAMN05443550_10833"/>
<dbReference type="OrthoDB" id="8479124at2"/>
<dbReference type="EMBL" id="FNRA01000008">
    <property type="protein sequence ID" value="SEA98889.1"/>
    <property type="molecule type" value="Genomic_DNA"/>
</dbReference>
<organism evidence="1 2">
    <name type="scientific">Pedobacter hartonius</name>
    <dbReference type="NCBI Taxonomy" id="425514"/>
    <lineage>
        <taxon>Bacteria</taxon>
        <taxon>Pseudomonadati</taxon>
        <taxon>Bacteroidota</taxon>
        <taxon>Sphingobacteriia</taxon>
        <taxon>Sphingobacteriales</taxon>
        <taxon>Sphingobacteriaceae</taxon>
        <taxon>Pedobacter</taxon>
    </lineage>
</organism>
<evidence type="ECO:0000313" key="1">
    <source>
        <dbReference type="EMBL" id="SEA98889.1"/>
    </source>
</evidence>
<proteinExistence type="predicted"/>
<sequence length="310" mass="35523">MPGLSLKEVVVTLYENHYHFGVAALINSLSSNNFDGLVLVGYRGNLPSWVAGLGRADAESCYQVGTLKVKFEPVSTQMHFGYYKPVYMNEVFNTYPAVEQVYYFDPDIVINAPWRFFRDWANTGISLCMDLSFPFVHVNHPWRNDWRKLSGMEEQYFNPVEYYVNSGFIGIKKDDRVLLERWIDLTDKYKQGDGDLSQFEKDGTRSFKGDQDLLNAAITVSSDLVFSIIGQEGMGFSQPAYLMTHAIDSVKPWKKKFVKQLLLKGKKPNLFEKNYFKYCNAPISVYSKNEMSFKKLDLKLSAALGRFIGT</sequence>
<dbReference type="RefSeq" id="WP_139298325.1">
    <property type="nucleotide sequence ID" value="NZ_FNRA01000008.1"/>
</dbReference>
<gene>
    <name evidence="1" type="ORF">SAMN05443550_10833</name>
</gene>
<name>A0A1H4FNF3_9SPHI</name>
<dbReference type="SUPFAM" id="SSF53448">
    <property type="entry name" value="Nucleotide-diphospho-sugar transferases"/>
    <property type="match status" value="1"/>
</dbReference>
<protein>
    <recommendedName>
        <fullName evidence="3">Glycosyl transferase family 8</fullName>
    </recommendedName>
</protein>
<dbReference type="Proteomes" id="UP000198850">
    <property type="component" value="Unassembled WGS sequence"/>
</dbReference>
<reference evidence="1 2" key="1">
    <citation type="submission" date="2016-10" db="EMBL/GenBank/DDBJ databases">
        <authorList>
            <person name="de Groot N.N."/>
        </authorList>
    </citation>
    <scope>NUCLEOTIDE SEQUENCE [LARGE SCALE GENOMIC DNA]</scope>
    <source>
        <strain evidence="1 2">DSM 19033</strain>
    </source>
</reference>
<dbReference type="InterPro" id="IPR029044">
    <property type="entry name" value="Nucleotide-diphossugar_trans"/>
</dbReference>
<evidence type="ECO:0000313" key="2">
    <source>
        <dbReference type="Proteomes" id="UP000198850"/>
    </source>
</evidence>
<accession>A0A1H4FNF3</accession>
<evidence type="ECO:0008006" key="3">
    <source>
        <dbReference type="Google" id="ProtNLM"/>
    </source>
</evidence>